<dbReference type="InterPro" id="IPR017439">
    <property type="entry name" value="Amidohydrolase"/>
</dbReference>
<keyword evidence="2" id="KW-0464">Manganese</keyword>
<evidence type="ECO:0000256" key="2">
    <source>
        <dbReference type="PIRSR" id="PIRSR005962-1"/>
    </source>
</evidence>
<accession>A0A0N8K7G5</accession>
<dbReference type="EMBL" id="LJSG01000013">
    <property type="protein sequence ID" value="KPP91673.1"/>
    <property type="molecule type" value="Genomic_DNA"/>
</dbReference>
<reference evidence="5 6" key="1">
    <citation type="submission" date="2015-09" db="EMBL/GenBank/DDBJ databases">
        <title>Identification and resolution of microdiversity through metagenomic sequencing of parallel consortia.</title>
        <authorList>
            <person name="Nelson W.C."/>
            <person name="Romine M.F."/>
            <person name="Lindemann S.R."/>
        </authorList>
    </citation>
    <scope>NUCLEOTIDE SEQUENCE [LARGE SCALE GENOMIC DNA]</scope>
    <source>
        <strain evidence="5">HL-91</strain>
    </source>
</reference>
<protein>
    <submittedName>
        <fullName evidence="4">Amidohydrolase</fullName>
    </submittedName>
    <submittedName>
        <fullName evidence="5">Metal-dependent amidase/aminoacylase/carboxypeptidase</fullName>
    </submittedName>
</protein>
<keyword evidence="2" id="KW-0479">Metal-binding</keyword>
<feature type="binding site" evidence="2">
    <location>
        <position position="95"/>
    </location>
    <ligand>
        <name>Mn(2+)</name>
        <dbReference type="ChEBI" id="CHEBI:29035"/>
        <label>2</label>
    </ligand>
</feature>
<dbReference type="GO" id="GO:0004180">
    <property type="term" value="F:carboxypeptidase activity"/>
    <property type="evidence" value="ECO:0007669"/>
    <property type="project" value="UniProtKB-KW"/>
</dbReference>
<dbReference type="Proteomes" id="UP000050413">
    <property type="component" value="Unassembled WGS sequence"/>
</dbReference>
<dbReference type="STRING" id="1666912.Ga0058931_2542"/>
<evidence type="ECO:0000256" key="1">
    <source>
        <dbReference type="ARBA" id="ARBA00022801"/>
    </source>
</evidence>
<dbReference type="Gene3D" id="3.40.630.10">
    <property type="entry name" value="Zn peptidases"/>
    <property type="match status" value="1"/>
</dbReference>
<evidence type="ECO:0000313" key="4">
    <source>
        <dbReference type="EMBL" id="CUX82713.1"/>
    </source>
</evidence>
<reference evidence="4 7" key="2">
    <citation type="submission" date="2016-01" db="EMBL/GenBank/DDBJ databases">
        <authorList>
            <person name="Varghese N."/>
        </authorList>
    </citation>
    <scope>NUCLEOTIDE SEQUENCE [LARGE SCALE GENOMIC DNA]</scope>
    <source>
        <strain evidence="4 7">HL-91</strain>
    </source>
</reference>
<organism evidence="5 6">
    <name type="scientific">Roseibaca calidilacus</name>
    <dbReference type="NCBI Taxonomy" id="1666912"/>
    <lineage>
        <taxon>Bacteria</taxon>
        <taxon>Pseudomonadati</taxon>
        <taxon>Pseudomonadota</taxon>
        <taxon>Alphaproteobacteria</taxon>
        <taxon>Rhodobacterales</taxon>
        <taxon>Paracoccaceae</taxon>
        <taxon>Roseinatronobacter</taxon>
    </lineage>
</organism>
<feature type="binding site" evidence="2">
    <location>
        <position position="335"/>
    </location>
    <ligand>
        <name>Mn(2+)</name>
        <dbReference type="ChEBI" id="CHEBI:29035"/>
        <label>2</label>
    </ligand>
</feature>
<sequence>MKHDLIALRHALHRQPELSGAEAGTAALITDALRGTAPDRLVTGLGGHGVAAVYDSGQPGPTVMFRAELDALPIPDASGVAHASQRPGLGHLCGHDGHMAILMGLAGTRPARGRMVLLFQPAEETGAGARAVLADPAFGVLRPDYAFALHNMPGLPLGAVAVAAGPASCASVGWRIALTGREAHAAFPETGQSPAPMLARLVRHLASLPANSATLCHMNMGAPAFGIAPGRAVAHVTLRSVTDDGLARLEADLAAWCAENAGGLALDISRHDHFNATLNDPEAAAHVDAARNTLGIPQAEFAFPMRPSEDFGAFSAQAKCALFFLGAGTDHPALHDPAYDFPDALIAPGQAMFRQVLAQITG</sequence>
<dbReference type="OrthoDB" id="9777385at2"/>
<dbReference type="InterPro" id="IPR002933">
    <property type="entry name" value="Peptidase_M20"/>
</dbReference>
<dbReference type="SUPFAM" id="SSF55031">
    <property type="entry name" value="Bacterial exopeptidase dimerisation domain"/>
    <property type="match status" value="1"/>
</dbReference>
<dbReference type="PATRIC" id="fig|1666912.4.peg.1297"/>
<evidence type="ECO:0000313" key="7">
    <source>
        <dbReference type="Proteomes" id="UP000182045"/>
    </source>
</evidence>
<evidence type="ECO:0000313" key="6">
    <source>
        <dbReference type="Proteomes" id="UP000050413"/>
    </source>
</evidence>
<comment type="cofactor">
    <cofactor evidence="2">
        <name>Mn(2+)</name>
        <dbReference type="ChEBI" id="CHEBI:29035"/>
    </cofactor>
    <text evidence="2">The Mn(2+) ion enhances activity.</text>
</comment>
<dbReference type="InterPro" id="IPR011650">
    <property type="entry name" value="Peptidase_M20_dimer"/>
</dbReference>
<dbReference type="EMBL" id="FBYC01000004">
    <property type="protein sequence ID" value="CUX82713.1"/>
    <property type="molecule type" value="Genomic_DNA"/>
</dbReference>
<keyword evidence="1" id="KW-0378">Hydrolase</keyword>
<feature type="binding site" evidence="2">
    <location>
        <position position="93"/>
    </location>
    <ligand>
        <name>Mn(2+)</name>
        <dbReference type="ChEBI" id="CHEBI:29035"/>
        <label>2</label>
    </ligand>
</feature>
<dbReference type="NCBIfam" id="TIGR01891">
    <property type="entry name" value="amidohydrolases"/>
    <property type="match status" value="1"/>
</dbReference>
<dbReference type="PANTHER" id="PTHR11014">
    <property type="entry name" value="PEPTIDASE M20 FAMILY MEMBER"/>
    <property type="match status" value="1"/>
</dbReference>
<keyword evidence="7" id="KW-1185">Reference proteome</keyword>
<feature type="domain" description="Peptidase M20 dimerisation" evidence="3">
    <location>
        <begin position="171"/>
        <end position="261"/>
    </location>
</feature>
<proteinExistence type="predicted"/>
<dbReference type="PANTHER" id="PTHR11014:SF169">
    <property type="entry name" value="CLAN MH, FAMILY M20, PEPTIDASE T-LIKE METALLOPEPTIDASE"/>
    <property type="match status" value="1"/>
</dbReference>
<dbReference type="GO" id="GO:0046872">
    <property type="term" value="F:metal ion binding"/>
    <property type="evidence" value="ECO:0007669"/>
    <property type="project" value="UniProtKB-KW"/>
</dbReference>
<dbReference type="SUPFAM" id="SSF53187">
    <property type="entry name" value="Zn-dependent exopeptidases"/>
    <property type="match status" value="1"/>
</dbReference>
<evidence type="ECO:0000313" key="5">
    <source>
        <dbReference type="EMBL" id="KPP91673.1"/>
    </source>
</evidence>
<gene>
    <name evidence="4" type="ORF">Ga0058931_2542</name>
    <name evidence="5" type="ORF">HLUCCA05_00760</name>
</gene>
<dbReference type="AlphaFoldDB" id="A0A0N8K7G5"/>
<keyword evidence="5" id="KW-0645">Protease</keyword>
<name>A0A0N8K7G5_9RHOB</name>
<dbReference type="InterPro" id="IPR036264">
    <property type="entry name" value="Bact_exopeptidase_dim_dom"/>
</dbReference>
<dbReference type="Pfam" id="PF01546">
    <property type="entry name" value="Peptidase_M20"/>
    <property type="match status" value="1"/>
</dbReference>
<keyword evidence="5" id="KW-0121">Carboxypeptidase</keyword>
<evidence type="ECO:0000259" key="3">
    <source>
        <dbReference type="Pfam" id="PF07687"/>
    </source>
</evidence>
<dbReference type="Pfam" id="PF07687">
    <property type="entry name" value="M20_dimer"/>
    <property type="match status" value="1"/>
</dbReference>
<feature type="binding site" evidence="2">
    <location>
        <position position="150"/>
    </location>
    <ligand>
        <name>Mn(2+)</name>
        <dbReference type="ChEBI" id="CHEBI:29035"/>
        <label>2</label>
    </ligand>
</feature>
<dbReference type="Proteomes" id="UP000182045">
    <property type="component" value="Unassembled WGS sequence"/>
</dbReference>
<feature type="binding site" evidence="2">
    <location>
        <position position="124"/>
    </location>
    <ligand>
        <name>Mn(2+)</name>
        <dbReference type="ChEBI" id="CHEBI:29035"/>
        <label>2</label>
    </ligand>
</feature>
<dbReference type="Gene3D" id="3.30.70.360">
    <property type="match status" value="1"/>
</dbReference>
<dbReference type="PIRSF" id="PIRSF005962">
    <property type="entry name" value="Pept_M20D_amidohydro"/>
    <property type="match status" value="1"/>
</dbReference>
<comment type="caution">
    <text evidence="5">The sequence shown here is derived from an EMBL/GenBank/DDBJ whole genome shotgun (WGS) entry which is preliminary data.</text>
</comment>